<dbReference type="Pfam" id="PF08414">
    <property type="entry name" value="NADPH_Ox"/>
    <property type="match status" value="1"/>
</dbReference>
<gene>
    <name evidence="3" type="ORF">LE_TR18786_c0_g1_i1_g.60208</name>
</gene>
<protein>
    <submittedName>
        <fullName evidence="3">Respiratory burst oxidase-like protein B</fullName>
    </submittedName>
</protein>
<sequence length="140" mass="15843">MEGKQEKMEKEMESWSEAEKTSRCKPTGSDNLVEITLDMRDESIRTLKPKATLRSVVSGRLKTLVRSLSFASSRRLDRSKSGAMFALRGLRFIAKNDAVGSSWDEVEKRFDELAVEGKLPKSKFGHCIGTRALSLYLHFK</sequence>
<dbReference type="AlphaFoldDB" id="A0A1J3HUA9"/>
<feature type="region of interest" description="Disordered" evidence="1">
    <location>
        <begin position="1"/>
        <end position="27"/>
    </location>
</feature>
<dbReference type="GO" id="GO:0050664">
    <property type="term" value="F:oxidoreductase activity, acting on NAD(P)H, oxygen as acceptor"/>
    <property type="evidence" value="ECO:0007669"/>
    <property type="project" value="InterPro"/>
</dbReference>
<evidence type="ECO:0000259" key="2">
    <source>
        <dbReference type="Pfam" id="PF08414"/>
    </source>
</evidence>
<proteinExistence type="predicted"/>
<accession>A0A1J3HUA9</accession>
<feature type="compositionally biased region" description="Basic and acidic residues" evidence="1">
    <location>
        <begin position="1"/>
        <end position="22"/>
    </location>
</feature>
<organism evidence="3">
    <name type="scientific">Noccaea caerulescens</name>
    <name type="common">Alpine penny-cress</name>
    <name type="synonym">Thlaspi caerulescens</name>
    <dbReference type="NCBI Taxonomy" id="107243"/>
    <lineage>
        <taxon>Eukaryota</taxon>
        <taxon>Viridiplantae</taxon>
        <taxon>Streptophyta</taxon>
        <taxon>Embryophyta</taxon>
        <taxon>Tracheophyta</taxon>
        <taxon>Spermatophyta</taxon>
        <taxon>Magnoliopsida</taxon>
        <taxon>eudicotyledons</taxon>
        <taxon>Gunneridae</taxon>
        <taxon>Pentapetalae</taxon>
        <taxon>rosids</taxon>
        <taxon>malvids</taxon>
        <taxon>Brassicales</taxon>
        <taxon>Brassicaceae</taxon>
        <taxon>Coluteocarpeae</taxon>
        <taxon>Noccaea</taxon>
    </lineage>
</organism>
<feature type="domain" description="NADPH oxidase Respiratory burst" evidence="2">
    <location>
        <begin position="75"/>
        <end position="130"/>
    </location>
</feature>
<dbReference type="Gene3D" id="1.10.238.10">
    <property type="entry name" value="EF-hand"/>
    <property type="match status" value="1"/>
</dbReference>
<evidence type="ECO:0000313" key="3">
    <source>
        <dbReference type="EMBL" id="JAU70444.1"/>
    </source>
</evidence>
<dbReference type="GO" id="GO:0004601">
    <property type="term" value="F:peroxidase activity"/>
    <property type="evidence" value="ECO:0007669"/>
    <property type="project" value="InterPro"/>
</dbReference>
<evidence type="ECO:0000256" key="1">
    <source>
        <dbReference type="SAM" id="MobiDB-lite"/>
    </source>
</evidence>
<name>A0A1J3HUA9_NOCCA</name>
<dbReference type="InterPro" id="IPR013623">
    <property type="entry name" value="NADPH_Ox"/>
</dbReference>
<reference evidence="3" key="1">
    <citation type="submission" date="2016-07" db="EMBL/GenBank/DDBJ databases">
        <title>De novo transcriptome assembly of four accessions of the metal hyperaccumulator plant Noccaea caerulescens.</title>
        <authorList>
            <person name="Blande D."/>
            <person name="Halimaa P."/>
            <person name="Tervahauta A.I."/>
            <person name="Aarts M.G."/>
            <person name="Karenlampi S.O."/>
        </authorList>
    </citation>
    <scope>NUCLEOTIDE SEQUENCE</scope>
</reference>
<dbReference type="EMBL" id="GEVL01006897">
    <property type="protein sequence ID" value="JAU70444.1"/>
    <property type="molecule type" value="Transcribed_RNA"/>
</dbReference>